<accession>A0A4Z2EYC9</accession>
<gene>
    <name evidence="2" type="ORF">EYF80_056246</name>
</gene>
<organism evidence="2 3">
    <name type="scientific">Liparis tanakae</name>
    <name type="common">Tanaka's snailfish</name>
    <dbReference type="NCBI Taxonomy" id="230148"/>
    <lineage>
        <taxon>Eukaryota</taxon>
        <taxon>Metazoa</taxon>
        <taxon>Chordata</taxon>
        <taxon>Craniata</taxon>
        <taxon>Vertebrata</taxon>
        <taxon>Euteleostomi</taxon>
        <taxon>Actinopterygii</taxon>
        <taxon>Neopterygii</taxon>
        <taxon>Teleostei</taxon>
        <taxon>Neoteleostei</taxon>
        <taxon>Acanthomorphata</taxon>
        <taxon>Eupercaria</taxon>
        <taxon>Perciformes</taxon>
        <taxon>Cottioidei</taxon>
        <taxon>Cottales</taxon>
        <taxon>Liparidae</taxon>
        <taxon>Liparis</taxon>
    </lineage>
</organism>
<name>A0A4Z2EYC9_9TELE</name>
<keyword evidence="3" id="KW-1185">Reference proteome</keyword>
<protein>
    <submittedName>
        <fullName evidence="2">Uncharacterized protein</fullName>
    </submittedName>
</protein>
<evidence type="ECO:0000256" key="1">
    <source>
        <dbReference type="SAM" id="MobiDB-lite"/>
    </source>
</evidence>
<feature type="region of interest" description="Disordered" evidence="1">
    <location>
        <begin position="85"/>
        <end position="104"/>
    </location>
</feature>
<feature type="compositionally biased region" description="Basic and acidic residues" evidence="1">
    <location>
        <begin position="1"/>
        <end position="12"/>
    </location>
</feature>
<evidence type="ECO:0000313" key="3">
    <source>
        <dbReference type="Proteomes" id="UP000314294"/>
    </source>
</evidence>
<dbReference type="Proteomes" id="UP000314294">
    <property type="component" value="Unassembled WGS sequence"/>
</dbReference>
<feature type="region of interest" description="Disordered" evidence="1">
    <location>
        <begin position="1"/>
        <end position="24"/>
    </location>
</feature>
<reference evidence="2 3" key="1">
    <citation type="submission" date="2019-03" db="EMBL/GenBank/DDBJ databases">
        <title>First draft genome of Liparis tanakae, snailfish: a comprehensive survey of snailfish specific genes.</title>
        <authorList>
            <person name="Kim W."/>
            <person name="Song I."/>
            <person name="Jeong J.-H."/>
            <person name="Kim D."/>
            <person name="Kim S."/>
            <person name="Ryu S."/>
            <person name="Song J.Y."/>
            <person name="Lee S.K."/>
        </authorList>
    </citation>
    <scope>NUCLEOTIDE SEQUENCE [LARGE SCALE GENOMIC DNA]</scope>
    <source>
        <tissue evidence="2">Muscle</tissue>
    </source>
</reference>
<comment type="caution">
    <text evidence="2">The sequence shown here is derived from an EMBL/GenBank/DDBJ whole genome shotgun (WGS) entry which is preliminary data.</text>
</comment>
<evidence type="ECO:0000313" key="2">
    <source>
        <dbReference type="EMBL" id="TNN33590.1"/>
    </source>
</evidence>
<dbReference type="AlphaFoldDB" id="A0A4Z2EYC9"/>
<proteinExistence type="predicted"/>
<dbReference type="EMBL" id="SRLO01002190">
    <property type="protein sequence ID" value="TNN33590.1"/>
    <property type="molecule type" value="Genomic_DNA"/>
</dbReference>
<sequence length="117" mass="12749">MAPWRRGADAHTDAAQLQMERQQRGEPLWPRPLYLLSTPLTVSGSQFIRCIGPLALTSAPPGAASRTVSLALQPESSCSIRETLHHLDSSRPPGPERGWGLIGRENVHNAPPGLIWV</sequence>